<proteinExistence type="inferred from homology"/>
<dbReference type="Pfam" id="PF01850">
    <property type="entry name" value="PIN"/>
    <property type="match status" value="1"/>
</dbReference>
<evidence type="ECO:0000256" key="7">
    <source>
        <dbReference type="ARBA" id="ARBA00038093"/>
    </source>
</evidence>
<dbReference type="EC" id="3.1.-.-" evidence="8"/>
<keyword evidence="11" id="KW-1185">Reference proteome</keyword>
<dbReference type="RefSeq" id="WP_159543461.1">
    <property type="nucleotide sequence ID" value="NZ_CP047156.1"/>
</dbReference>
<evidence type="ECO:0000256" key="6">
    <source>
        <dbReference type="ARBA" id="ARBA00022842"/>
    </source>
</evidence>
<gene>
    <name evidence="8" type="primary">vapC</name>
    <name evidence="10" type="ORF">EK0264_04800</name>
</gene>
<evidence type="ECO:0000256" key="5">
    <source>
        <dbReference type="ARBA" id="ARBA00022801"/>
    </source>
</evidence>
<feature type="binding site" evidence="8">
    <location>
        <position position="104"/>
    </location>
    <ligand>
        <name>Mg(2+)</name>
        <dbReference type="ChEBI" id="CHEBI:18420"/>
    </ligand>
</feature>
<dbReference type="PANTHER" id="PTHR33653:SF1">
    <property type="entry name" value="RIBONUCLEASE VAPC2"/>
    <property type="match status" value="1"/>
</dbReference>
<evidence type="ECO:0000256" key="4">
    <source>
        <dbReference type="ARBA" id="ARBA00022723"/>
    </source>
</evidence>
<keyword evidence="6 8" id="KW-0460">Magnesium</keyword>
<dbReference type="OrthoDB" id="9815354at2"/>
<keyword evidence="8" id="KW-0800">Toxin</keyword>
<feature type="binding site" evidence="8">
    <location>
        <position position="5"/>
    </location>
    <ligand>
        <name>Mg(2+)</name>
        <dbReference type="ChEBI" id="CHEBI:18420"/>
    </ligand>
</feature>
<evidence type="ECO:0000256" key="3">
    <source>
        <dbReference type="ARBA" id="ARBA00022722"/>
    </source>
</evidence>
<dbReference type="InterPro" id="IPR022907">
    <property type="entry name" value="VapC_family"/>
</dbReference>
<dbReference type="Gene3D" id="3.40.50.1010">
    <property type="entry name" value="5'-nuclease"/>
    <property type="match status" value="1"/>
</dbReference>
<keyword evidence="5 8" id="KW-0378">Hydrolase</keyword>
<dbReference type="InterPro" id="IPR029060">
    <property type="entry name" value="PIN-like_dom_sf"/>
</dbReference>
<protein>
    <recommendedName>
        <fullName evidence="8">Ribonuclease VapC</fullName>
        <shortName evidence="8">RNase VapC</shortName>
        <ecNumber evidence="8">3.1.-.-</ecNumber>
    </recommendedName>
    <alternativeName>
        <fullName evidence="8">Toxin VapC</fullName>
    </alternativeName>
</protein>
<dbReference type="InterPro" id="IPR050556">
    <property type="entry name" value="Type_II_TA_system_RNase"/>
</dbReference>
<dbReference type="PANTHER" id="PTHR33653">
    <property type="entry name" value="RIBONUCLEASE VAPC2"/>
    <property type="match status" value="1"/>
</dbReference>
<dbReference type="InParanoid" id="A0A7L4YK77"/>
<feature type="domain" description="PIN" evidence="9">
    <location>
        <begin position="2"/>
        <end position="123"/>
    </location>
</feature>
<keyword evidence="3 8" id="KW-0540">Nuclease</keyword>
<evidence type="ECO:0000313" key="10">
    <source>
        <dbReference type="EMBL" id="QHB99670.1"/>
    </source>
</evidence>
<evidence type="ECO:0000313" key="11">
    <source>
        <dbReference type="Proteomes" id="UP000463857"/>
    </source>
</evidence>
<sequence length="146" mass="15686">MIILDTNVVSEVLKPQPDARVVAWMESLTADVAITAVTLAELLAGLRRLPNDKRKTDLAAAVETAIRPYRDTRAIIAFDVLAAPRYAEILAARERGGLPISTGDAQIAAICRAHDATCATRNVKDFVHTGIALIDPWTGEAQSPTV</sequence>
<organism evidence="10 11">
    <name type="scientific">Epidermidibacterium keratini</name>
    <dbReference type="NCBI Taxonomy" id="1891644"/>
    <lineage>
        <taxon>Bacteria</taxon>
        <taxon>Bacillati</taxon>
        <taxon>Actinomycetota</taxon>
        <taxon>Actinomycetes</taxon>
        <taxon>Sporichthyales</taxon>
        <taxon>Sporichthyaceae</taxon>
        <taxon>Epidermidibacterium</taxon>
    </lineage>
</organism>
<dbReference type="GO" id="GO:0004540">
    <property type="term" value="F:RNA nuclease activity"/>
    <property type="evidence" value="ECO:0007669"/>
    <property type="project" value="InterPro"/>
</dbReference>
<dbReference type="GO" id="GO:0000287">
    <property type="term" value="F:magnesium ion binding"/>
    <property type="evidence" value="ECO:0007669"/>
    <property type="project" value="UniProtKB-UniRule"/>
</dbReference>
<keyword evidence="4 8" id="KW-0479">Metal-binding</keyword>
<comment type="similarity">
    <text evidence="7 8">Belongs to the PINc/VapC protein family.</text>
</comment>
<dbReference type="GO" id="GO:0016787">
    <property type="term" value="F:hydrolase activity"/>
    <property type="evidence" value="ECO:0007669"/>
    <property type="project" value="UniProtKB-KW"/>
</dbReference>
<dbReference type="EMBL" id="CP047156">
    <property type="protein sequence ID" value="QHB99670.1"/>
    <property type="molecule type" value="Genomic_DNA"/>
</dbReference>
<reference evidence="10 11" key="1">
    <citation type="journal article" date="2018" name="Int. J. Syst. Evol. Microbiol.">
        <title>Epidermidibacterium keratini gen. nov., sp. nov., a member of the family Sporichthyaceae, isolated from keratin epidermis.</title>
        <authorList>
            <person name="Lee D.G."/>
            <person name="Trujillo M.E."/>
            <person name="Kang S."/>
            <person name="Nam J.J."/>
            <person name="Kim Y.J."/>
        </authorList>
    </citation>
    <scope>NUCLEOTIDE SEQUENCE [LARGE SCALE GENOMIC DNA]</scope>
    <source>
        <strain evidence="10 11">EPI-7</strain>
    </source>
</reference>
<dbReference type="SUPFAM" id="SSF88723">
    <property type="entry name" value="PIN domain-like"/>
    <property type="match status" value="1"/>
</dbReference>
<evidence type="ECO:0000256" key="2">
    <source>
        <dbReference type="ARBA" id="ARBA00022649"/>
    </source>
</evidence>
<dbReference type="CDD" id="cd18731">
    <property type="entry name" value="PIN_NgFitB-like"/>
    <property type="match status" value="1"/>
</dbReference>
<accession>A0A7L4YK77</accession>
<name>A0A7L4YK77_9ACTN</name>
<comment type="function">
    <text evidence="8">Toxic component of a toxin-antitoxin (TA) system. An RNase.</text>
</comment>
<dbReference type="GO" id="GO:0090729">
    <property type="term" value="F:toxin activity"/>
    <property type="evidence" value="ECO:0007669"/>
    <property type="project" value="UniProtKB-KW"/>
</dbReference>
<comment type="cofactor">
    <cofactor evidence="1 8">
        <name>Mg(2+)</name>
        <dbReference type="ChEBI" id="CHEBI:18420"/>
    </cofactor>
</comment>
<evidence type="ECO:0000256" key="8">
    <source>
        <dbReference type="HAMAP-Rule" id="MF_00265"/>
    </source>
</evidence>
<evidence type="ECO:0000259" key="9">
    <source>
        <dbReference type="Pfam" id="PF01850"/>
    </source>
</evidence>
<dbReference type="KEGG" id="eke:EK0264_04800"/>
<evidence type="ECO:0000256" key="1">
    <source>
        <dbReference type="ARBA" id="ARBA00001946"/>
    </source>
</evidence>
<dbReference type="HAMAP" id="MF_00265">
    <property type="entry name" value="VapC_Nob1"/>
    <property type="match status" value="1"/>
</dbReference>
<dbReference type="Proteomes" id="UP000463857">
    <property type="component" value="Chromosome"/>
</dbReference>
<keyword evidence="2 8" id="KW-1277">Toxin-antitoxin system</keyword>
<dbReference type="InterPro" id="IPR002716">
    <property type="entry name" value="PIN_dom"/>
</dbReference>
<dbReference type="AlphaFoldDB" id="A0A7L4YK77"/>